<dbReference type="Proteomes" id="UP001152320">
    <property type="component" value="Chromosome 1"/>
</dbReference>
<accession>A0A9Q1HGM8</accession>
<proteinExistence type="predicted"/>
<keyword evidence="4" id="KW-1185">Reference proteome</keyword>
<feature type="region of interest" description="Disordered" evidence="1">
    <location>
        <begin position="1"/>
        <end position="77"/>
    </location>
</feature>
<dbReference type="AlphaFoldDB" id="A0A9Q1HGM8"/>
<feature type="domain" description="TTF-type" evidence="2">
    <location>
        <begin position="89"/>
        <end position="170"/>
    </location>
</feature>
<gene>
    <name evidence="3" type="ORF">HOLleu_01785</name>
</gene>
<protein>
    <submittedName>
        <fullName evidence="3">Zinc finger MYM-type protein 1</fullName>
    </submittedName>
</protein>
<evidence type="ECO:0000259" key="2">
    <source>
        <dbReference type="SMART" id="SM00597"/>
    </source>
</evidence>
<organism evidence="3 4">
    <name type="scientific">Holothuria leucospilota</name>
    <name type="common">Black long sea cucumber</name>
    <name type="synonym">Mertensiothuria leucospilota</name>
    <dbReference type="NCBI Taxonomy" id="206669"/>
    <lineage>
        <taxon>Eukaryota</taxon>
        <taxon>Metazoa</taxon>
        <taxon>Echinodermata</taxon>
        <taxon>Eleutherozoa</taxon>
        <taxon>Echinozoa</taxon>
        <taxon>Holothuroidea</taxon>
        <taxon>Aspidochirotacea</taxon>
        <taxon>Aspidochirotida</taxon>
        <taxon>Holothuriidae</taxon>
        <taxon>Holothuria</taxon>
    </lineage>
</organism>
<dbReference type="EMBL" id="JAIZAY010000001">
    <property type="protein sequence ID" value="KAJ8049167.1"/>
    <property type="molecule type" value="Genomic_DNA"/>
</dbReference>
<dbReference type="OrthoDB" id="7203715at2759"/>
<reference evidence="3" key="1">
    <citation type="submission" date="2021-10" db="EMBL/GenBank/DDBJ databases">
        <title>Tropical sea cucumber genome reveals ecological adaptation and Cuvierian tubules defense mechanism.</title>
        <authorList>
            <person name="Chen T."/>
        </authorList>
    </citation>
    <scope>NUCLEOTIDE SEQUENCE</scope>
    <source>
        <strain evidence="3">Nanhai2018</strain>
        <tissue evidence="3">Muscle</tissue>
    </source>
</reference>
<feature type="compositionally biased region" description="Basic and acidic residues" evidence="1">
    <location>
        <begin position="44"/>
        <end position="65"/>
    </location>
</feature>
<sequence>MRPKRKTLEVKYSVDEPHNTDDTPSSSSALPEDPNEPSSLKLKPIAESDKESSKDSRVDGRDHVHSPSSASRFLEDGPFQPDCTFPVSNGRKFRKEWFSIFKWLEYSPALDKAFCFPCHVFPGNGCMEEAFTRKQGFKNWKKGIKRFTKHQNSLAHCAAIEQMIAFKSSQQNGSVAANLIQPMRRESTF</sequence>
<comment type="caution">
    <text evidence="3">The sequence shown here is derived from an EMBL/GenBank/DDBJ whole genome shotgun (WGS) entry which is preliminary data.</text>
</comment>
<name>A0A9Q1HGM8_HOLLE</name>
<evidence type="ECO:0000313" key="4">
    <source>
        <dbReference type="Proteomes" id="UP001152320"/>
    </source>
</evidence>
<dbReference type="SMART" id="SM00597">
    <property type="entry name" value="ZnF_TTF"/>
    <property type="match status" value="1"/>
</dbReference>
<evidence type="ECO:0000256" key="1">
    <source>
        <dbReference type="SAM" id="MobiDB-lite"/>
    </source>
</evidence>
<feature type="compositionally biased region" description="Basic and acidic residues" evidence="1">
    <location>
        <begin position="1"/>
        <end position="21"/>
    </location>
</feature>
<dbReference type="InterPro" id="IPR006580">
    <property type="entry name" value="Znf_TTF"/>
</dbReference>
<evidence type="ECO:0000313" key="3">
    <source>
        <dbReference type="EMBL" id="KAJ8049167.1"/>
    </source>
</evidence>